<keyword evidence="4 9" id="KW-0812">Transmembrane</keyword>
<dbReference type="GO" id="GO:0031966">
    <property type="term" value="C:mitochondrial membrane"/>
    <property type="evidence" value="ECO:0007669"/>
    <property type="project" value="UniProtKB-SubCell"/>
</dbReference>
<sequence>MSTLKPEGKEASSAPPKKLSFFKNSIAGTCAGFNVVLVGHPFDTVKVRLQTQSNTKPIYSGALDCFKKTLQWEGVKGLYKGMSSPMAGQMFFRATFFAAFAESKALLSRQPDGSMKVLTDMDLFKAGALTGLVASLTEAPIDFYKSQLQVQTIRMRSDPNYKPPFTNLLQCVRASLAHNGVKGPFQGLGITVLRNVPANAVYLGSFDALKRKFAERQGIEVRDLSMPHTMAAGGVAGTLYWLAIYPLDVIKSAMMTDSMVKGERRYPTMAATARALWAEGGAGRFLRGLSPCLMRAVPANAVMLGTVSRVQVMLGA</sequence>
<evidence type="ECO:0000256" key="6">
    <source>
        <dbReference type="ARBA" id="ARBA00022989"/>
    </source>
</evidence>
<feature type="repeat" description="Solcar" evidence="9">
    <location>
        <begin position="118"/>
        <end position="212"/>
    </location>
</feature>
<comment type="similarity">
    <text evidence="2 10">Belongs to the mitochondrial carrier (TC 2.A.29) family.</text>
</comment>
<evidence type="ECO:0000313" key="11">
    <source>
        <dbReference type="EMBL" id="JAT70401.1"/>
    </source>
</evidence>
<keyword evidence="3 10" id="KW-0813">Transport</keyword>
<dbReference type="PANTHER" id="PTHR45624">
    <property type="entry name" value="MITOCHONDRIAL BASIC AMINO ACIDS TRANSPORTER-RELATED"/>
    <property type="match status" value="1"/>
</dbReference>
<protein>
    <submittedName>
        <fullName evidence="11">Uncharacterized protein</fullName>
    </submittedName>
</protein>
<dbReference type="GO" id="GO:0022857">
    <property type="term" value="F:transmembrane transporter activity"/>
    <property type="evidence" value="ECO:0007669"/>
    <property type="project" value="TreeGrafter"/>
</dbReference>
<dbReference type="PANTHER" id="PTHR45624:SF24">
    <property type="entry name" value="MITOCHONDRIAL SUBSTRATE CARRIER FAMILY PROTEIN G"/>
    <property type="match status" value="1"/>
</dbReference>
<comment type="subcellular location">
    <subcellularLocation>
        <location evidence="1">Mitochondrion membrane</location>
        <topology evidence="1">Multi-pass membrane protein</topology>
    </subcellularLocation>
</comment>
<dbReference type="PROSITE" id="PS50920">
    <property type="entry name" value="SOLCAR"/>
    <property type="match status" value="3"/>
</dbReference>
<dbReference type="AlphaFoldDB" id="A0A1D1ZU78"/>
<dbReference type="EMBL" id="GDKF01008221">
    <property type="protein sequence ID" value="JAT70401.1"/>
    <property type="molecule type" value="Transcribed_RNA"/>
</dbReference>
<evidence type="ECO:0000256" key="2">
    <source>
        <dbReference type="ARBA" id="ARBA00006375"/>
    </source>
</evidence>
<dbReference type="InterPro" id="IPR018108">
    <property type="entry name" value="MCP_transmembrane"/>
</dbReference>
<organism evidence="11">
    <name type="scientific">Auxenochlorella protothecoides</name>
    <name type="common">Green microalga</name>
    <name type="synonym">Chlorella protothecoides</name>
    <dbReference type="NCBI Taxonomy" id="3075"/>
    <lineage>
        <taxon>Eukaryota</taxon>
        <taxon>Viridiplantae</taxon>
        <taxon>Chlorophyta</taxon>
        <taxon>core chlorophytes</taxon>
        <taxon>Trebouxiophyceae</taxon>
        <taxon>Chlorellales</taxon>
        <taxon>Chlorellaceae</taxon>
        <taxon>Auxenochlorella</taxon>
    </lineage>
</organism>
<evidence type="ECO:0000256" key="10">
    <source>
        <dbReference type="RuleBase" id="RU000488"/>
    </source>
</evidence>
<proteinExistence type="inferred from homology"/>
<feature type="repeat" description="Solcar" evidence="9">
    <location>
        <begin position="224"/>
        <end position="313"/>
    </location>
</feature>
<evidence type="ECO:0000256" key="4">
    <source>
        <dbReference type="ARBA" id="ARBA00022692"/>
    </source>
</evidence>
<evidence type="ECO:0000256" key="8">
    <source>
        <dbReference type="ARBA" id="ARBA00023136"/>
    </source>
</evidence>
<evidence type="ECO:0000256" key="3">
    <source>
        <dbReference type="ARBA" id="ARBA00022448"/>
    </source>
</evidence>
<dbReference type="InterPro" id="IPR002067">
    <property type="entry name" value="MCP"/>
</dbReference>
<evidence type="ECO:0000256" key="5">
    <source>
        <dbReference type="ARBA" id="ARBA00022737"/>
    </source>
</evidence>
<evidence type="ECO:0000256" key="7">
    <source>
        <dbReference type="ARBA" id="ARBA00023128"/>
    </source>
</evidence>
<keyword evidence="5" id="KW-0677">Repeat</keyword>
<name>A0A1D1ZU78_AUXPR</name>
<reference evidence="11" key="1">
    <citation type="submission" date="2015-08" db="EMBL/GenBank/DDBJ databases">
        <authorList>
            <person name="Babu N.S."/>
            <person name="Beckwith C.J."/>
            <person name="Beseler K.G."/>
            <person name="Brison A."/>
            <person name="Carone J.V."/>
            <person name="Caskin T.P."/>
            <person name="Diamond M."/>
            <person name="Durham M.E."/>
            <person name="Foxe J.M."/>
            <person name="Go M."/>
            <person name="Henderson B.A."/>
            <person name="Jones I.B."/>
            <person name="McGettigan J.A."/>
            <person name="Micheletti S.J."/>
            <person name="Nasrallah M.E."/>
            <person name="Ortiz D."/>
            <person name="Piller C.R."/>
            <person name="Privatt S.R."/>
            <person name="Schneider S.L."/>
            <person name="Sharp S."/>
            <person name="Smith T.C."/>
            <person name="Stanton J.D."/>
            <person name="Ullery H.E."/>
            <person name="Wilson R.J."/>
            <person name="Serrano M.G."/>
            <person name="Buck G."/>
            <person name="Lee V."/>
            <person name="Wang Y."/>
            <person name="Carvalho R."/>
            <person name="Voegtly L."/>
            <person name="Shi R."/>
            <person name="Duckworth R."/>
            <person name="Johnson A."/>
            <person name="Loviza R."/>
            <person name="Walstead R."/>
            <person name="Shah Z."/>
            <person name="Kiflezghi M."/>
            <person name="Wade K."/>
            <person name="Ball S.L."/>
            <person name="Bradley K.W."/>
            <person name="Asai D.J."/>
            <person name="Bowman C.A."/>
            <person name="Russell D.A."/>
            <person name="Pope W.H."/>
            <person name="Jacobs-Sera D."/>
            <person name="Hendrix R.W."/>
            <person name="Hatfull G.F."/>
        </authorList>
    </citation>
    <scope>NUCLEOTIDE SEQUENCE</scope>
</reference>
<keyword evidence="7" id="KW-0496">Mitochondrion</keyword>
<evidence type="ECO:0000256" key="1">
    <source>
        <dbReference type="ARBA" id="ARBA00004225"/>
    </source>
</evidence>
<keyword evidence="8 9" id="KW-0472">Membrane</keyword>
<dbReference type="InterPro" id="IPR023395">
    <property type="entry name" value="MCP_dom_sf"/>
</dbReference>
<feature type="repeat" description="Solcar" evidence="9">
    <location>
        <begin position="19"/>
        <end position="106"/>
    </location>
</feature>
<dbReference type="PRINTS" id="PR00926">
    <property type="entry name" value="MITOCARRIER"/>
</dbReference>
<dbReference type="Pfam" id="PF00153">
    <property type="entry name" value="Mito_carr"/>
    <property type="match status" value="3"/>
</dbReference>
<dbReference type="SUPFAM" id="SSF103506">
    <property type="entry name" value="Mitochondrial carrier"/>
    <property type="match status" value="1"/>
</dbReference>
<dbReference type="Gene3D" id="1.50.40.10">
    <property type="entry name" value="Mitochondrial carrier domain"/>
    <property type="match status" value="1"/>
</dbReference>
<dbReference type="InterPro" id="IPR050567">
    <property type="entry name" value="Mitochondrial_Carrier"/>
</dbReference>
<evidence type="ECO:0000256" key="9">
    <source>
        <dbReference type="PROSITE-ProRule" id="PRU00282"/>
    </source>
</evidence>
<keyword evidence="6" id="KW-1133">Transmembrane helix</keyword>
<accession>A0A1D1ZU78</accession>
<gene>
    <name evidence="11" type="ORF">g.35318</name>
</gene>